<feature type="transmembrane region" description="Helical" evidence="6">
    <location>
        <begin position="315"/>
        <end position="336"/>
    </location>
</feature>
<evidence type="ECO:0000256" key="1">
    <source>
        <dbReference type="ARBA" id="ARBA00004141"/>
    </source>
</evidence>
<dbReference type="Pfam" id="PF01594">
    <property type="entry name" value="AI-2E_transport"/>
    <property type="match status" value="1"/>
</dbReference>
<organism evidence="7 8">
    <name type="scientific">Mycoplana azooxidifex</name>
    <dbReference type="NCBI Taxonomy" id="1636188"/>
    <lineage>
        <taxon>Bacteria</taxon>
        <taxon>Pseudomonadati</taxon>
        <taxon>Pseudomonadota</taxon>
        <taxon>Alphaproteobacteria</taxon>
        <taxon>Hyphomicrobiales</taxon>
        <taxon>Rhizobiaceae</taxon>
        <taxon>Mycoplana</taxon>
    </lineage>
</organism>
<keyword evidence="5 6" id="KW-0472">Membrane</keyword>
<dbReference type="PANTHER" id="PTHR21716">
    <property type="entry name" value="TRANSMEMBRANE PROTEIN"/>
    <property type="match status" value="1"/>
</dbReference>
<feature type="transmembrane region" description="Helical" evidence="6">
    <location>
        <begin position="279"/>
        <end position="303"/>
    </location>
</feature>
<evidence type="ECO:0000256" key="6">
    <source>
        <dbReference type="SAM" id="Phobius"/>
    </source>
</evidence>
<comment type="similarity">
    <text evidence="2">Belongs to the autoinducer-2 exporter (AI-2E) (TC 2.A.86) family.</text>
</comment>
<protein>
    <submittedName>
        <fullName evidence="7">Putative PurR-regulated permease PerM</fullName>
    </submittedName>
</protein>
<evidence type="ECO:0000313" key="7">
    <source>
        <dbReference type="EMBL" id="MBB3976074.1"/>
    </source>
</evidence>
<evidence type="ECO:0000256" key="2">
    <source>
        <dbReference type="ARBA" id="ARBA00009773"/>
    </source>
</evidence>
<dbReference type="InterPro" id="IPR002549">
    <property type="entry name" value="AI-2E-like"/>
</dbReference>
<comment type="subcellular location">
    <subcellularLocation>
        <location evidence="1">Membrane</location>
        <topology evidence="1">Multi-pass membrane protein</topology>
    </subcellularLocation>
</comment>
<reference evidence="7 8" key="1">
    <citation type="submission" date="2020-08" db="EMBL/GenBank/DDBJ databases">
        <title>Genomic Encyclopedia of Type Strains, Phase IV (KMG-IV): sequencing the most valuable type-strain genomes for metagenomic binning, comparative biology and taxonomic classification.</title>
        <authorList>
            <person name="Goeker M."/>
        </authorList>
    </citation>
    <scope>NUCLEOTIDE SEQUENCE [LARGE SCALE GENOMIC DNA]</scope>
    <source>
        <strain evidence="7 8">DSM 100211</strain>
    </source>
</reference>
<proteinExistence type="inferred from homology"/>
<dbReference type="RefSeq" id="WP_183800628.1">
    <property type="nucleotide sequence ID" value="NZ_JACIEE010000002.1"/>
</dbReference>
<feature type="transmembrane region" description="Helical" evidence="6">
    <location>
        <begin position="111"/>
        <end position="132"/>
    </location>
</feature>
<keyword evidence="8" id="KW-1185">Reference proteome</keyword>
<dbReference type="GO" id="GO:0016020">
    <property type="term" value="C:membrane"/>
    <property type="evidence" value="ECO:0007669"/>
    <property type="project" value="UniProtKB-SubCell"/>
</dbReference>
<accession>A0A7W6D545</accession>
<dbReference type="AlphaFoldDB" id="A0A7W6D545"/>
<comment type="caution">
    <text evidence="7">The sequence shown here is derived from an EMBL/GenBank/DDBJ whole genome shotgun (WGS) entry which is preliminary data.</text>
</comment>
<dbReference type="GO" id="GO:0055085">
    <property type="term" value="P:transmembrane transport"/>
    <property type="evidence" value="ECO:0007669"/>
    <property type="project" value="TreeGrafter"/>
</dbReference>
<evidence type="ECO:0000256" key="4">
    <source>
        <dbReference type="ARBA" id="ARBA00022989"/>
    </source>
</evidence>
<feature type="transmembrane region" description="Helical" evidence="6">
    <location>
        <begin position="348"/>
        <end position="381"/>
    </location>
</feature>
<sequence length="396" mass="42127">MHKISSAAIHEIAQKREGRAPARQGNGLGDAALRLAGGAFVGGAAQDEPPPTISGLELSWRWAMIGIFLIMALGAIYLMAHILIPLTLAVVVGLILGVAAEKLNDLGIPPLPTALLLATGFATGAFFAVAALSGPLMRLAAEAPEIVNATIERFTPLLNKLEWLHLDPRSFTAGSMTLDGLLEKAGSVLGMVTAGVTPALIQVLIFFAALVLFLSGRVKLRRMLILAFPHRRQRLTTIRVMNAIDSALGYYFSTASLVYGALGLITTLIAFAGDLGLPWMWGLFAFVSSFVPFLGVTVMTLALAAGGLMAHDTVLLGLVPALAFLCIHLVIENFVLPAIMGRRFEVNAFVIFTAIVFWSWMWGAAGAMLALPLSIIGMTIVDELRPGRKIQPTLPG</sequence>
<evidence type="ECO:0000256" key="3">
    <source>
        <dbReference type="ARBA" id="ARBA00022692"/>
    </source>
</evidence>
<feature type="transmembrane region" description="Helical" evidence="6">
    <location>
        <begin position="82"/>
        <end position="99"/>
    </location>
</feature>
<dbReference type="PANTHER" id="PTHR21716:SF16">
    <property type="entry name" value="BLL1467 PROTEIN"/>
    <property type="match status" value="1"/>
</dbReference>
<dbReference type="Proteomes" id="UP000574761">
    <property type="component" value="Unassembled WGS sequence"/>
</dbReference>
<evidence type="ECO:0000256" key="5">
    <source>
        <dbReference type="ARBA" id="ARBA00023136"/>
    </source>
</evidence>
<keyword evidence="4 6" id="KW-1133">Transmembrane helix</keyword>
<keyword evidence="3 6" id="KW-0812">Transmembrane</keyword>
<gene>
    <name evidence="7" type="ORF">GGQ64_001261</name>
</gene>
<feature type="transmembrane region" description="Helical" evidence="6">
    <location>
        <begin position="248"/>
        <end position="273"/>
    </location>
</feature>
<name>A0A7W6D545_9HYPH</name>
<evidence type="ECO:0000313" key="8">
    <source>
        <dbReference type="Proteomes" id="UP000574761"/>
    </source>
</evidence>
<feature type="transmembrane region" description="Helical" evidence="6">
    <location>
        <begin position="188"/>
        <end position="214"/>
    </location>
</feature>
<dbReference type="EMBL" id="JACIEE010000002">
    <property type="protein sequence ID" value="MBB3976074.1"/>
    <property type="molecule type" value="Genomic_DNA"/>
</dbReference>